<proteinExistence type="predicted"/>
<dbReference type="GO" id="GO:0140359">
    <property type="term" value="F:ABC-type transporter activity"/>
    <property type="evidence" value="ECO:0007669"/>
    <property type="project" value="InterPro"/>
</dbReference>
<name>A0A1I6UGT0_9BACL</name>
<keyword evidence="1" id="KW-0812">Transmembrane</keyword>
<feature type="transmembrane region" description="Helical" evidence="1">
    <location>
        <begin position="155"/>
        <end position="176"/>
    </location>
</feature>
<dbReference type="EMBL" id="FPAA01000016">
    <property type="protein sequence ID" value="SFT00632.1"/>
    <property type="molecule type" value="Genomic_DNA"/>
</dbReference>
<dbReference type="RefSeq" id="WP_176392141.1">
    <property type="nucleotide sequence ID" value="NZ_FPAA01000016.1"/>
</dbReference>
<evidence type="ECO:0000256" key="1">
    <source>
        <dbReference type="SAM" id="Phobius"/>
    </source>
</evidence>
<feature type="transmembrane region" description="Helical" evidence="1">
    <location>
        <begin position="183"/>
        <end position="203"/>
    </location>
</feature>
<accession>A0A1I6UGT0</accession>
<dbReference type="PANTHER" id="PTHR37305">
    <property type="entry name" value="INTEGRAL MEMBRANE PROTEIN-RELATED"/>
    <property type="match status" value="1"/>
</dbReference>
<evidence type="ECO:0000313" key="3">
    <source>
        <dbReference type="Proteomes" id="UP000198660"/>
    </source>
</evidence>
<keyword evidence="1" id="KW-0472">Membrane</keyword>
<dbReference type="AlphaFoldDB" id="A0A1I6UGT0"/>
<dbReference type="PANTHER" id="PTHR37305:SF1">
    <property type="entry name" value="MEMBRANE PROTEIN"/>
    <property type="match status" value="1"/>
</dbReference>
<dbReference type="Pfam" id="PF12679">
    <property type="entry name" value="ABC2_membrane_2"/>
    <property type="match status" value="1"/>
</dbReference>
<feature type="transmembrane region" description="Helical" evidence="1">
    <location>
        <begin position="230"/>
        <end position="249"/>
    </location>
</feature>
<dbReference type="Proteomes" id="UP000198660">
    <property type="component" value="Unassembled WGS sequence"/>
</dbReference>
<gene>
    <name evidence="2" type="ORF">SAMN05444972_11646</name>
</gene>
<feature type="transmembrane region" description="Helical" evidence="1">
    <location>
        <begin position="65"/>
        <end position="84"/>
    </location>
</feature>
<feature type="transmembrane region" description="Helical" evidence="1">
    <location>
        <begin position="20"/>
        <end position="45"/>
    </location>
</feature>
<sequence>MKELFLSEWERIWARRKTLVSLVLFISLLGLFSTWLHRGAIGFYTPELETSLNALNFPTFLLKEIGFILSLIMLPMFFVDSFNGEYSSGAYRLILIRPHSRGKLLLAKWLSMASVVGIFLGIAFIFSQLLGRILYSAPESITFYPGGHSYTGVGAIGYSLLFYLTFFVIYLALLGIASLVSSFLPNTILSFFSILVVLLGTFYTPDAYHYFILNGEAAFRVLNGADTTPFITSVFGVIVGTFLLVYALWQRRNWTM</sequence>
<reference evidence="3" key="1">
    <citation type="submission" date="2016-10" db="EMBL/GenBank/DDBJ databases">
        <authorList>
            <person name="Varghese N."/>
            <person name="Submissions S."/>
        </authorList>
    </citation>
    <scope>NUCLEOTIDE SEQUENCE [LARGE SCALE GENOMIC DNA]</scope>
    <source>
        <strain evidence="3">DSM 45789</strain>
    </source>
</reference>
<keyword evidence="3" id="KW-1185">Reference proteome</keyword>
<dbReference type="GO" id="GO:0005886">
    <property type="term" value="C:plasma membrane"/>
    <property type="evidence" value="ECO:0007669"/>
    <property type="project" value="UniProtKB-SubCell"/>
</dbReference>
<protein>
    <submittedName>
        <fullName evidence="2">ABC-2 family transporter protein</fullName>
    </submittedName>
</protein>
<evidence type="ECO:0000313" key="2">
    <source>
        <dbReference type="EMBL" id="SFT00632.1"/>
    </source>
</evidence>
<feature type="transmembrane region" description="Helical" evidence="1">
    <location>
        <begin position="105"/>
        <end position="135"/>
    </location>
</feature>
<keyword evidence="1" id="KW-1133">Transmembrane helix</keyword>
<organism evidence="2 3">
    <name type="scientific">Marininema halotolerans</name>
    <dbReference type="NCBI Taxonomy" id="1155944"/>
    <lineage>
        <taxon>Bacteria</taxon>
        <taxon>Bacillati</taxon>
        <taxon>Bacillota</taxon>
        <taxon>Bacilli</taxon>
        <taxon>Bacillales</taxon>
        <taxon>Thermoactinomycetaceae</taxon>
        <taxon>Marininema</taxon>
    </lineage>
</organism>